<reference evidence="1" key="1">
    <citation type="journal article" date="2020" name="Nature">
        <title>Giant virus diversity and host interactions through global metagenomics.</title>
        <authorList>
            <person name="Schulz F."/>
            <person name="Roux S."/>
            <person name="Paez-Espino D."/>
            <person name="Jungbluth S."/>
            <person name="Walsh D.A."/>
            <person name="Denef V.J."/>
            <person name="McMahon K.D."/>
            <person name="Konstantinidis K.T."/>
            <person name="Eloe-Fadrosh E.A."/>
            <person name="Kyrpides N.C."/>
            <person name="Woyke T."/>
        </authorList>
    </citation>
    <scope>NUCLEOTIDE SEQUENCE</scope>
    <source>
        <strain evidence="1">GVMAG-M-3300023179-92</strain>
    </source>
</reference>
<name>A0A6C0HEZ2_9ZZZZ</name>
<dbReference type="EMBL" id="MN739934">
    <property type="protein sequence ID" value="QHT78583.1"/>
    <property type="molecule type" value="Genomic_DNA"/>
</dbReference>
<dbReference type="AlphaFoldDB" id="A0A6C0HEZ2"/>
<dbReference type="Gene3D" id="3.40.50.2000">
    <property type="entry name" value="Glycogen Phosphorylase B"/>
    <property type="match status" value="1"/>
</dbReference>
<protein>
    <recommendedName>
        <fullName evidence="2">Glycosyl transferase family 1 domain-containing protein</fullName>
    </recommendedName>
</protein>
<evidence type="ECO:0000313" key="1">
    <source>
        <dbReference type="EMBL" id="QHT78583.1"/>
    </source>
</evidence>
<accession>A0A6C0HEZ2</accession>
<proteinExistence type="predicted"/>
<organism evidence="1">
    <name type="scientific">viral metagenome</name>
    <dbReference type="NCBI Taxonomy" id="1070528"/>
    <lineage>
        <taxon>unclassified sequences</taxon>
        <taxon>metagenomes</taxon>
        <taxon>organismal metagenomes</taxon>
    </lineage>
</organism>
<sequence length="331" mass="38740">MKNIVFFVRHFFERGTEVAIYDYAHFNETILGNKSYIAYFSDKTQTALGWYPNVKNSFSKFQARFQMFELDSINDITKIIDEYNIDYFHTLTHGMYEDTYQFENKNIWKNCKTIKHAVFEPLGPQGDFYCTISNALNIRYNTKVFVFPHMVYLPDINDDLREQLNIPKDALVIGRHGGLDSFNIEFVKEAIIEVATSNPNIYFVFMNTIQFNYDMPNIKYLPCTVDLQEKTKFINTCDYMIHAQNLGETFGLCCGEFAIRNKPVITYAKGQNRAHLDMLGDKAILYETKEDLIDIFNNPPKVDMTFTGYKLYNPNNVIKIFDYILSMTHKN</sequence>
<dbReference type="SUPFAM" id="SSF53756">
    <property type="entry name" value="UDP-Glycosyltransferase/glycogen phosphorylase"/>
    <property type="match status" value="1"/>
</dbReference>
<evidence type="ECO:0008006" key="2">
    <source>
        <dbReference type="Google" id="ProtNLM"/>
    </source>
</evidence>